<feature type="coiled-coil region" evidence="2">
    <location>
        <begin position="22"/>
        <end position="49"/>
    </location>
</feature>
<feature type="binding site" evidence="1">
    <location>
        <position position="61"/>
    </location>
    <ligand>
        <name>Zn(2+)</name>
        <dbReference type="ChEBI" id="CHEBI:29105"/>
    </ligand>
</feature>
<dbReference type="InterPro" id="IPR010603">
    <property type="entry name" value="Znf_CppX_C4"/>
</dbReference>
<evidence type="ECO:0000256" key="2">
    <source>
        <dbReference type="SAM" id="Coils"/>
    </source>
</evidence>
<dbReference type="GO" id="GO:0008270">
    <property type="term" value="F:zinc ion binding"/>
    <property type="evidence" value="ECO:0007669"/>
    <property type="project" value="UniProtKB-UniRule"/>
</dbReference>
<dbReference type="GO" id="GO:0051082">
    <property type="term" value="F:unfolded protein binding"/>
    <property type="evidence" value="ECO:0007669"/>
    <property type="project" value="UniProtKB-UniRule"/>
</dbReference>
<organism evidence="4 5">
    <name type="scientific">Marinibacterium profundimaris</name>
    <dbReference type="NCBI Taxonomy" id="1679460"/>
    <lineage>
        <taxon>Bacteria</taxon>
        <taxon>Pseudomonadati</taxon>
        <taxon>Pseudomonadota</taxon>
        <taxon>Alphaproteobacteria</taxon>
        <taxon>Rhodobacterales</taxon>
        <taxon>Paracoccaceae</taxon>
        <taxon>Marinibacterium</taxon>
    </lineage>
</organism>
<evidence type="ECO:0000259" key="3">
    <source>
        <dbReference type="PROSITE" id="PS51902"/>
    </source>
</evidence>
<sequence>MFGGPRGTKRDKSANVETLARAHAAEKERDDAKAALEKMKRERDAARDKLAELRPLRCSFCAKTHHEVRKMIAGPSVFICDECVDVCARIVSAEASPALTEED</sequence>
<dbReference type="AlphaFoldDB" id="A0A225NW78"/>
<feature type="binding site" evidence="1">
    <location>
        <position position="80"/>
    </location>
    <ligand>
        <name>Zn(2+)</name>
        <dbReference type="ChEBI" id="CHEBI:29105"/>
    </ligand>
</feature>
<evidence type="ECO:0000256" key="1">
    <source>
        <dbReference type="PROSITE-ProRule" id="PRU01250"/>
    </source>
</evidence>
<comment type="similarity">
    <text evidence="1">Belongs to the ClpX chaperone family.</text>
</comment>
<dbReference type="PROSITE" id="PS51902">
    <property type="entry name" value="CLPX_ZB"/>
    <property type="match status" value="1"/>
</dbReference>
<dbReference type="SMART" id="SM00994">
    <property type="entry name" value="zf-C4_ClpX"/>
    <property type="match status" value="1"/>
</dbReference>
<dbReference type="Gene3D" id="6.20.220.10">
    <property type="entry name" value="ClpX chaperone, C4-type zinc finger domain"/>
    <property type="match status" value="1"/>
</dbReference>
<dbReference type="InterPro" id="IPR059188">
    <property type="entry name" value="Znf_CLPX-like"/>
</dbReference>
<dbReference type="Proteomes" id="UP000215377">
    <property type="component" value="Unassembled WGS sequence"/>
</dbReference>
<accession>A0A225NW78</accession>
<proteinExistence type="inferred from homology"/>
<keyword evidence="5" id="KW-1185">Reference proteome</keyword>
<reference evidence="4 5" key="1">
    <citation type="submission" date="2013-04" db="EMBL/GenBank/DDBJ databases">
        <title>Oceanicola sp. 22II1-22F33 Genome Sequencing.</title>
        <authorList>
            <person name="Lai Q."/>
            <person name="Li G."/>
            <person name="Shao Z."/>
        </authorList>
    </citation>
    <scope>NUCLEOTIDE SEQUENCE [LARGE SCALE GENOMIC DNA]</scope>
    <source>
        <strain evidence="4 5">22II1-22F33</strain>
    </source>
</reference>
<dbReference type="EMBL" id="AQQR01000001">
    <property type="protein sequence ID" value="OWU77627.1"/>
    <property type="molecule type" value="Genomic_DNA"/>
</dbReference>
<dbReference type="InterPro" id="IPR038366">
    <property type="entry name" value="Znf_CppX_C4_sf"/>
</dbReference>
<evidence type="ECO:0000313" key="4">
    <source>
        <dbReference type="EMBL" id="OWU77627.1"/>
    </source>
</evidence>
<dbReference type="GO" id="GO:0006457">
    <property type="term" value="P:protein folding"/>
    <property type="evidence" value="ECO:0007669"/>
    <property type="project" value="UniProtKB-UniRule"/>
</dbReference>
<feature type="binding site" evidence="1">
    <location>
        <position position="83"/>
    </location>
    <ligand>
        <name>Zn(2+)</name>
        <dbReference type="ChEBI" id="CHEBI:29105"/>
    </ligand>
</feature>
<keyword evidence="1" id="KW-0479">Metal-binding</keyword>
<keyword evidence="2" id="KW-0175">Coiled coil</keyword>
<name>A0A225NW78_9RHOB</name>
<evidence type="ECO:0000313" key="5">
    <source>
        <dbReference type="Proteomes" id="UP000215377"/>
    </source>
</evidence>
<dbReference type="Pfam" id="PF06689">
    <property type="entry name" value="zf-C4_ClpX"/>
    <property type="match status" value="1"/>
</dbReference>
<protein>
    <recommendedName>
        <fullName evidence="3">ClpX-type ZB domain-containing protein</fullName>
    </recommendedName>
</protein>
<keyword evidence="1" id="KW-0862">Zinc</keyword>
<dbReference type="GO" id="GO:0046983">
    <property type="term" value="F:protein dimerization activity"/>
    <property type="evidence" value="ECO:0007669"/>
    <property type="project" value="UniProtKB-UniRule"/>
</dbReference>
<comment type="caution">
    <text evidence="4">The sequence shown here is derived from an EMBL/GenBank/DDBJ whole genome shotgun (WGS) entry which is preliminary data.</text>
</comment>
<feature type="domain" description="ClpX-type ZB" evidence="3">
    <location>
        <begin position="43"/>
        <end position="99"/>
    </location>
</feature>
<dbReference type="SUPFAM" id="SSF57716">
    <property type="entry name" value="Glucocorticoid receptor-like (DNA-binding domain)"/>
    <property type="match status" value="1"/>
</dbReference>
<keyword evidence="1" id="KW-0143">Chaperone</keyword>
<feature type="binding site" evidence="1">
    <location>
        <position position="58"/>
    </location>
    <ligand>
        <name>Zn(2+)</name>
        <dbReference type="ChEBI" id="CHEBI:29105"/>
    </ligand>
</feature>
<gene>
    <name evidence="4" type="ORF">ATO3_02800</name>
</gene>